<sequence>MSVQNLKFSLNHMVAPKMTAIELLETASALGLKAVELRNDVQENSVTELENARAIGSKARELGIEVLSINALYPFNIWNDERAAQAEKLAELAAACGAVGLVMCPLVDAEYKAGAEERKAGLLAALKGIQPILEKHGLKGFVEPLGFPISSLRTKREAVEAIRELGAETRFGLVHDTFHHKGAGETEFYPEFTGLVHVSGVEDPAISFDDMLDAHRVMVGPDDRLDNIGQLQALLAGGYQGYVSFEPFATSVTELERPVPVIEESMAYIRDGLAR</sequence>
<dbReference type="Pfam" id="PF01261">
    <property type="entry name" value="AP_endonuc_2"/>
    <property type="match status" value="1"/>
</dbReference>
<dbReference type="InterPro" id="IPR050312">
    <property type="entry name" value="IolE/XylAMocC-like"/>
</dbReference>
<dbReference type="PIRSF" id="PIRSF036778">
    <property type="entry name" value="UCP036778"/>
    <property type="match status" value="1"/>
</dbReference>
<gene>
    <name evidence="2" type="ORF">GCM10011348_47540</name>
</gene>
<dbReference type="InterPro" id="IPR014621">
    <property type="entry name" value="UCP036778_sugar_epimerase"/>
</dbReference>
<dbReference type="PANTHER" id="PTHR12110">
    <property type="entry name" value="HYDROXYPYRUVATE ISOMERASE"/>
    <property type="match status" value="1"/>
</dbReference>
<dbReference type="EMBL" id="BMLT01000027">
    <property type="protein sequence ID" value="GGO89547.1"/>
    <property type="molecule type" value="Genomic_DNA"/>
</dbReference>
<evidence type="ECO:0000313" key="3">
    <source>
        <dbReference type="Proteomes" id="UP000599578"/>
    </source>
</evidence>
<proteinExistence type="predicted"/>
<dbReference type="Proteomes" id="UP000599578">
    <property type="component" value="Unassembled WGS sequence"/>
</dbReference>
<dbReference type="InterPro" id="IPR036237">
    <property type="entry name" value="Xyl_isomerase-like_sf"/>
</dbReference>
<dbReference type="AlphaFoldDB" id="A0A918DZD5"/>
<keyword evidence="3" id="KW-1185">Reference proteome</keyword>
<evidence type="ECO:0000259" key="1">
    <source>
        <dbReference type="Pfam" id="PF01261"/>
    </source>
</evidence>
<evidence type="ECO:0000313" key="2">
    <source>
        <dbReference type="EMBL" id="GGO89547.1"/>
    </source>
</evidence>
<comment type="caution">
    <text evidence="2">The sequence shown here is derived from an EMBL/GenBank/DDBJ whole genome shotgun (WGS) entry which is preliminary data.</text>
</comment>
<dbReference type="PANTHER" id="PTHR12110:SF41">
    <property type="entry name" value="INOSOSE DEHYDRATASE"/>
    <property type="match status" value="1"/>
</dbReference>
<dbReference type="SUPFAM" id="SSF51658">
    <property type="entry name" value="Xylose isomerase-like"/>
    <property type="match status" value="1"/>
</dbReference>
<dbReference type="Gene3D" id="3.20.20.150">
    <property type="entry name" value="Divalent-metal-dependent TIM barrel enzymes"/>
    <property type="match status" value="1"/>
</dbReference>
<name>A0A918DZD5_9GAMM</name>
<protein>
    <recommendedName>
        <fullName evidence="1">Xylose isomerase-like TIM barrel domain-containing protein</fullName>
    </recommendedName>
</protein>
<dbReference type="RefSeq" id="WP_188863144.1">
    <property type="nucleotide sequence ID" value="NZ_BMLT01000027.1"/>
</dbReference>
<accession>A0A918DZD5</accession>
<organism evidence="2 3">
    <name type="scientific">Marinobacterium nitratireducens</name>
    <dbReference type="NCBI Taxonomy" id="518897"/>
    <lineage>
        <taxon>Bacteria</taxon>
        <taxon>Pseudomonadati</taxon>
        <taxon>Pseudomonadota</taxon>
        <taxon>Gammaproteobacteria</taxon>
        <taxon>Oceanospirillales</taxon>
        <taxon>Oceanospirillaceae</taxon>
        <taxon>Marinobacterium</taxon>
    </lineage>
</organism>
<reference evidence="2 3" key="1">
    <citation type="journal article" date="2014" name="Int. J. Syst. Evol. Microbiol.">
        <title>Complete genome sequence of Corynebacterium casei LMG S-19264T (=DSM 44701T), isolated from a smear-ripened cheese.</title>
        <authorList>
            <consortium name="US DOE Joint Genome Institute (JGI-PGF)"/>
            <person name="Walter F."/>
            <person name="Albersmeier A."/>
            <person name="Kalinowski J."/>
            <person name="Ruckert C."/>
        </authorList>
    </citation>
    <scope>NUCLEOTIDE SEQUENCE [LARGE SCALE GENOMIC DNA]</scope>
    <source>
        <strain evidence="2 3">CGMCC 1.7286</strain>
    </source>
</reference>
<feature type="domain" description="Xylose isomerase-like TIM barrel" evidence="1">
    <location>
        <begin position="25"/>
        <end position="271"/>
    </location>
</feature>
<dbReference type="InterPro" id="IPR013022">
    <property type="entry name" value="Xyl_isomerase-like_TIM-brl"/>
</dbReference>